<dbReference type="Proteomes" id="UP000199092">
    <property type="component" value="Chromosome I"/>
</dbReference>
<protein>
    <submittedName>
        <fullName evidence="3">Uncharacterized protein</fullName>
    </submittedName>
</protein>
<feature type="transmembrane region" description="Helical" evidence="2">
    <location>
        <begin position="58"/>
        <end position="79"/>
    </location>
</feature>
<feature type="compositionally biased region" description="Low complexity" evidence="1">
    <location>
        <begin position="12"/>
        <end position="36"/>
    </location>
</feature>
<reference evidence="3 4" key="1">
    <citation type="submission" date="2016-10" db="EMBL/GenBank/DDBJ databases">
        <authorList>
            <person name="de Groot N.N."/>
        </authorList>
    </citation>
    <scope>NUCLEOTIDE SEQUENCE [LARGE SCALE GENOMIC DNA]</scope>
    <source>
        <strain evidence="3 4">DSM 21741</strain>
    </source>
</reference>
<keyword evidence="4" id="KW-1185">Reference proteome</keyword>
<keyword evidence="2" id="KW-0812">Transmembrane</keyword>
<dbReference type="AlphaFoldDB" id="A0A1H2AAL0"/>
<proteinExistence type="predicted"/>
<dbReference type="STRING" id="546871.SAMN04488543_4347"/>
<sequence length="86" mass="8703">MARSPPKGASSARTAHAVPPARRTAARAGAPVANPGSAAYDGRMRSASSGGWLRPVRWSLWLTGGAVVGLVVGFGLGLARPRARAA</sequence>
<dbReference type="EMBL" id="LT629749">
    <property type="protein sequence ID" value="SDT43030.1"/>
    <property type="molecule type" value="Genomic_DNA"/>
</dbReference>
<accession>A0A1H2AAL0</accession>
<name>A0A1H2AAL0_9ACTN</name>
<keyword evidence="2" id="KW-1133">Transmembrane helix</keyword>
<evidence type="ECO:0000256" key="2">
    <source>
        <dbReference type="SAM" id="Phobius"/>
    </source>
</evidence>
<evidence type="ECO:0000256" key="1">
    <source>
        <dbReference type="SAM" id="MobiDB-lite"/>
    </source>
</evidence>
<evidence type="ECO:0000313" key="4">
    <source>
        <dbReference type="Proteomes" id="UP000199092"/>
    </source>
</evidence>
<evidence type="ECO:0000313" key="3">
    <source>
        <dbReference type="EMBL" id="SDT43030.1"/>
    </source>
</evidence>
<keyword evidence="2" id="KW-0472">Membrane</keyword>
<gene>
    <name evidence="3" type="ORF">SAMN04488543_4347</name>
</gene>
<feature type="region of interest" description="Disordered" evidence="1">
    <location>
        <begin position="1"/>
        <end position="49"/>
    </location>
</feature>
<organism evidence="3 4">
    <name type="scientific">Friedmanniella luteola</name>
    <dbReference type="NCBI Taxonomy" id="546871"/>
    <lineage>
        <taxon>Bacteria</taxon>
        <taxon>Bacillati</taxon>
        <taxon>Actinomycetota</taxon>
        <taxon>Actinomycetes</taxon>
        <taxon>Propionibacteriales</taxon>
        <taxon>Nocardioidaceae</taxon>
        <taxon>Friedmanniella</taxon>
    </lineage>
</organism>